<evidence type="ECO:0000259" key="3">
    <source>
        <dbReference type="Pfam" id="PF25954"/>
    </source>
</evidence>
<keyword evidence="5" id="KW-1185">Reference proteome</keyword>
<dbReference type="SUPFAM" id="SSF111369">
    <property type="entry name" value="HlyD-like secretion proteins"/>
    <property type="match status" value="1"/>
</dbReference>
<dbReference type="Gene3D" id="2.40.50.100">
    <property type="match status" value="1"/>
</dbReference>
<organism evidence="4 5">
    <name type="scientific">Oceanobacter antarcticus</name>
    <dbReference type="NCBI Taxonomy" id="3133425"/>
    <lineage>
        <taxon>Bacteria</taxon>
        <taxon>Pseudomonadati</taxon>
        <taxon>Pseudomonadota</taxon>
        <taxon>Gammaproteobacteria</taxon>
        <taxon>Oceanospirillales</taxon>
        <taxon>Oceanospirillaceae</taxon>
        <taxon>Oceanobacter</taxon>
    </lineage>
</organism>
<evidence type="ECO:0000259" key="2">
    <source>
        <dbReference type="Pfam" id="PF25917"/>
    </source>
</evidence>
<dbReference type="PANTHER" id="PTHR30469">
    <property type="entry name" value="MULTIDRUG RESISTANCE PROTEIN MDTA"/>
    <property type="match status" value="1"/>
</dbReference>
<comment type="caution">
    <text evidence="4">The sequence shown here is derived from an EMBL/GenBank/DDBJ whole genome shotgun (WGS) entry which is preliminary data.</text>
</comment>
<dbReference type="InterPro" id="IPR058792">
    <property type="entry name" value="Beta-barrel_RND_2"/>
</dbReference>
<dbReference type="Proteomes" id="UP001620597">
    <property type="component" value="Unassembled WGS sequence"/>
</dbReference>
<dbReference type="InterPro" id="IPR058625">
    <property type="entry name" value="MdtA-like_BSH"/>
</dbReference>
<dbReference type="EMBL" id="JBBKTX010000015">
    <property type="protein sequence ID" value="MFK4753260.1"/>
    <property type="molecule type" value="Genomic_DNA"/>
</dbReference>
<dbReference type="NCBIfam" id="TIGR01730">
    <property type="entry name" value="RND_mfp"/>
    <property type="match status" value="1"/>
</dbReference>
<proteinExistence type="inferred from homology"/>
<gene>
    <name evidence="4" type="ORF">WG929_12630</name>
</gene>
<protein>
    <submittedName>
        <fullName evidence="4">Efflux RND transporter periplasmic adaptor subunit</fullName>
    </submittedName>
</protein>
<comment type="similarity">
    <text evidence="1">Belongs to the membrane fusion protein (MFP) (TC 8.A.1) family.</text>
</comment>
<dbReference type="Gene3D" id="2.40.30.170">
    <property type="match status" value="1"/>
</dbReference>
<name>A0ABW8NJV3_9GAMM</name>
<dbReference type="Pfam" id="PF25954">
    <property type="entry name" value="Beta-barrel_RND_2"/>
    <property type="match status" value="1"/>
</dbReference>
<reference evidence="4 5" key="1">
    <citation type="submission" date="2024-03" db="EMBL/GenBank/DDBJ databases">
        <title>High-quality draft genome sequence of Oceanobacter sp. wDCs-4.</title>
        <authorList>
            <person name="Dong C."/>
        </authorList>
    </citation>
    <scope>NUCLEOTIDE SEQUENCE [LARGE SCALE GENOMIC DNA]</scope>
    <source>
        <strain evidence="5">wDCs-4</strain>
    </source>
</reference>
<evidence type="ECO:0000313" key="5">
    <source>
        <dbReference type="Proteomes" id="UP001620597"/>
    </source>
</evidence>
<feature type="domain" description="CusB-like beta-barrel" evidence="3">
    <location>
        <begin position="205"/>
        <end position="263"/>
    </location>
</feature>
<sequence>MSITLNRGYLAAAAVIIATAVWMLLGSDAEPAADTAIPQETSRLARVQVEDLIPVQHVRSIKLSGKLAANRTVTIKSELRARVDAIHAHKGQIVRRGQLLLELDRRDWPARVQQAQANLRQRQLEQHSVTQLKKQGLANESLLAQADTALANAQAELTAAQLQVDAAAVHAPFDGVINNRMVELGAFVKDGDPLLELVDFAPYLVTAQVAENDVSLLSPGMPGQARLLSGQVVSGTIRFVSSLANTATRTFTVELELANPKHQPIPAGQSAQLIVPLGERQAYHISPALLVLDAAGKMGLKVVNQDNRVEFVSVDLEGADQNGVWVYGPESIRLITQGAGFVQPGQQVEAVIRVTTSQSAGE</sequence>
<dbReference type="Gene3D" id="1.10.287.470">
    <property type="entry name" value="Helix hairpin bin"/>
    <property type="match status" value="1"/>
</dbReference>
<evidence type="ECO:0000313" key="4">
    <source>
        <dbReference type="EMBL" id="MFK4753260.1"/>
    </source>
</evidence>
<dbReference type="InterPro" id="IPR006143">
    <property type="entry name" value="RND_pump_MFP"/>
</dbReference>
<accession>A0ABW8NJV3</accession>
<dbReference type="PANTHER" id="PTHR30469:SF29">
    <property type="entry name" value="BLR2860 PROTEIN"/>
    <property type="match status" value="1"/>
</dbReference>
<dbReference type="Pfam" id="PF25917">
    <property type="entry name" value="BSH_RND"/>
    <property type="match status" value="1"/>
</dbReference>
<feature type="domain" description="Multidrug resistance protein MdtA-like barrel-sandwich hybrid" evidence="2">
    <location>
        <begin position="71"/>
        <end position="195"/>
    </location>
</feature>
<evidence type="ECO:0000256" key="1">
    <source>
        <dbReference type="ARBA" id="ARBA00009477"/>
    </source>
</evidence>
<dbReference type="RefSeq" id="WP_416206321.1">
    <property type="nucleotide sequence ID" value="NZ_JBBKTX010000015.1"/>
</dbReference>